<reference evidence="1" key="2">
    <citation type="journal article" date="2015" name="Fish Shellfish Immunol.">
        <title>Early steps in the European eel (Anguilla anguilla)-Vibrio vulnificus interaction in the gills: Role of the RtxA13 toxin.</title>
        <authorList>
            <person name="Callol A."/>
            <person name="Pajuelo D."/>
            <person name="Ebbesson L."/>
            <person name="Teles M."/>
            <person name="MacKenzie S."/>
            <person name="Amaro C."/>
        </authorList>
    </citation>
    <scope>NUCLEOTIDE SEQUENCE</scope>
</reference>
<sequence>MRAALSAIRRAKWTTPGAGRL</sequence>
<organism evidence="1">
    <name type="scientific">Anguilla anguilla</name>
    <name type="common">European freshwater eel</name>
    <name type="synonym">Muraena anguilla</name>
    <dbReference type="NCBI Taxonomy" id="7936"/>
    <lineage>
        <taxon>Eukaryota</taxon>
        <taxon>Metazoa</taxon>
        <taxon>Chordata</taxon>
        <taxon>Craniata</taxon>
        <taxon>Vertebrata</taxon>
        <taxon>Euteleostomi</taxon>
        <taxon>Actinopterygii</taxon>
        <taxon>Neopterygii</taxon>
        <taxon>Teleostei</taxon>
        <taxon>Anguilliformes</taxon>
        <taxon>Anguillidae</taxon>
        <taxon>Anguilla</taxon>
    </lineage>
</organism>
<protein>
    <submittedName>
        <fullName evidence="1">Uncharacterized protein</fullName>
    </submittedName>
</protein>
<evidence type="ECO:0000313" key="1">
    <source>
        <dbReference type="EMBL" id="JAH83626.1"/>
    </source>
</evidence>
<name>A0A0E9VZW4_ANGAN</name>
<proteinExistence type="predicted"/>
<accession>A0A0E9VZW4</accession>
<dbReference type="EMBL" id="GBXM01024951">
    <property type="protein sequence ID" value="JAH83626.1"/>
    <property type="molecule type" value="Transcribed_RNA"/>
</dbReference>
<reference evidence="1" key="1">
    <citation type="submission" date="2014-11" db="EMBL/GenBank/DDBJ databases">
        <authorList>
            <person name="Amaro Gonzalez C."/>
        </authorList>
    </citation>
    <scope>NUCLEOTIDE SEQUENCE</scope>
</reference>
<dbReference type="AlphaFoldDB" id="A0A0E9VZW4"/>